<reference evidence="3" key="1">
    <citation type="submission" date="2018-11" db="EMBL/GenBank/DDBJ databases">
        <authorList>
            <person name="Grassa J C."/>
        </authorList>
    </citation>
    <scope>NUCLEOTIDE SEQUENCE [LARGE SCALE GENOMIC DNA]</scope>
</reference>
<organism evidence="3 4">
    <name type="scientific">Cannabis sativa</name>
    <name type="common">Hemp</name>
    <name type="synonym">Marijuana</name>
    <dbReference type="NCBI Taxonomy" id="3483"/>
    <lineage>
        <taxon>Eukaryota</taxon>
        <taxon>Viridiplantae</taxon>
        <taxon>Streptophyta</taxon>
        <taxon>Embryophyta</taxon>
        <taxon>Tracheophyta</taxon>
        <taxon>Spermatophyta</taxon>
        <taxon>Magnoliopsida</taxon>
        <taxon>eudicotyledons</taxon>
        <taxon>Gunneridae</taxon>
        <taxon>Pentapetalae</taxon>
        <taxon>rosids</taxon>
        <taxon>fabids</taxon>
        <taxon>Rosales</taxon>
        <taxon>Cannabaceae</taxon>
        <taxon>Cannabis</taxon>
    </lineage>
</organism>
<dbReference type="PANTHER" id="PTHR47723">
    <property type="entry name" value="OS05G0353850 PROTEIN"/>
    <property type="match status" value="1"/>
</dbReference>
<dbReference type="InterPro" id="IPR053151">
    <property type="entry name" value="RNase_H-like"/>
</dbReference>
<dbReference type="EnsemblPlants" id="novel_model_1669_5bd9a17a.4.5bd9b136">
    <property type="protein sequence ID" value="cds.novel_model_1669_5bd9a17a.4.5bd9b136"/>
    <property type="gene ID" value="novel_gene_916_5bd9a17a"/>
</dbReference>
<name>A0A803QUW1_CANSA</name>
<keyword evidence="1" id="KW-0472">Membrane</keyword>
<evidence type="ECO:0000313" key="3">
    <source>
        <dbReference type="EnsemblPlants" id="cds.novel_model_1669_5bd9a17a.4.5bd9b136"/>
    </source>
</evidence>
<evidence type="ECO:0000313" key="4">
    <source>
        <dbReference type="Proteomes" id="UP000596661"/>
    </source>
</evidence>
<keyword evidence="1" id="KW-1133">Transmembrane helix</keyword>
<reference evidence="3" key="2">
    <citation type="submission" date="2021-03" db="UniProtKB">
        <authorList>
            <consortium name="EnsemblPlants"/>
        </authorList>
    </citation>
    <scope>IDENTIFICATION</scope>
</reference>
<protein>
    <recommendedName>
        <fullName evidence="2">RNase H type-1 domain-containing protein</fullName>
    </recommendedName>
</protein>
<sequence>MNAPIIDPLRGDFPEVIEEYLEHGVMKCIAFNRRDTLLAAVVPGPCEPWKFPTRGDLKLNVYAAINIAGRISGVGAIVWSEFGHMVVALSKPLTGCYKAHEMEVLALFHSLLWASQLQLPINEIEINALKVSMAINQPSPMLSTFASINPRLCYLLLQILLEVVGLFSFFFWICCLSCL</sequence>
<feature type="transmembrane region" description="Helical" evidence="1">
    <location>
        <begin position="152"/>
        <end position="173"/>
    </location>
</feature>
<dbReference type="Pfam" id="PF13456">
    <property type="entry name" value="RVT_3"/>
    <property type="match status" value="1"/>
</dbReference>
<dbReference type="Gramene" id="novel_model_1669_5bd9a17a.4.5bd9b136">
    <property type="protein sequence ID" value="cds.novel_model_1669_5bd9a17a.4.5bd9b136"/>
    <property type="gene ID" value="novel_gene_916_5bd9a17a"/>
</dbReference>
<evidence type="ECO:0000259" key="2">
    <source>
        <dbReference type="Pfam" id="PF13456"/>
    </source>
</evidence>
<dbReference type="PANTHER" id="PTHR47723:SF19">
    <property type="entry name" value="POLYNUCLEOTIDYL TRANSFERASE, RIBONUCLEASE H-LIKE SUPERFAMILY PROTEIN"/>
    <property type="match status" value="1"/>
</dbReference>
<keyword evidence="1" id="KW-0812">Transmembrane</keyword>
<dbReference type="Proteomes" id="UP000596661">
    <property type="component" value="Chromosome 1"/>
</dbReference>
<feature type="domain" description="RNase H type-1" evidence="2">
    <location>
        <begin position="67"/>
        <end position="143"/>
    </location>
</feature>
<evidence type="ECO:0000256" key="1">
    <source>
        <dbReference type="SAM" id="Phobius"/>
    </source>
</evidence>
<dbReference type="InterPro" id="IPR002156">
    <property type="entry name" value="RNaseH_domain"/>
</dbReference>
<dbReference type="AlphaFoldDB" id="A0A803QUW1"/>
<dbReference type="EMBL" id="UZAU01000046">
    <property type="status" value="NOT_ANNOTATED_CDS"/>
    <property type="molecule type" value="Genomic_DNA"/>
</dbReference>
<dbReference type="GO" id="GO:0003676">
    <property type="term" value="F:nucleic acid binding"/>
    <property type="evidence" value="ECO:0007669"/>
    <property type="project" value="InterPro"/>
</dbReference>
<keyword evidence="4" id="KW-1185">Reference proteome</keyword>
<accession>A0A803QUW1</accession>
<dbReference type="GO" id="GO:0004523">
    <property type="term" value="F:RNA-DNA hybrid ribonuclease activity"/>
    <property type="evidence" value="ECO:0007669"/>
    <property type="project" value="InterPro"/>
</dbReference>
<proteinExistence type="predicted"/>